<dbReference type="RefSeq" id="WP_253545479.1">
    <property type="nucleotide sequence ID" value="NZ_BAABDB010000032.1"/>
</dbReference>
<feature type="domain" description="FAS1" evidence="1">
    <location>
        <begin position="116"/>
        <end position="263"/>
    </location>
</feature>
<organism evidence="2 3">
    <name type="scientific">Acetobacter lovaniensis</name>
    <dbReference type="NCBI Taxonomy" id="104100"/>
    <lineage>
        <taxon>Bacteria</taxon>
        <taxon>Pseudomonadati</taxon>
        <taxon>Pseudomonadota</taxon>
        <taxon>Alphaproteobacteria</taxon>
        <taxon>Acetobacterales</taxon>
        <taxon>Acetobacteraceae</taxon>
        <taxon>Acetobacter</taxon>
    </lineage>
</organism>
<dbReference type="SUPFAM" id="SSF82153">
    <property type="entry name" value="FAS1 domain"/>
    <property type="match status" value="1"/>
</dbReference>
<protein>
    <submittedName>
        <fullName evidence="2">Putative surface protein with fasciclin (FAS1) repeats</fullName>
    </submittedName>
</protein>
<dbReference type="PROSITE" id="PS50213">
    <property type="entry name" value="FAS1"/>
    <property type="match status" value="1"/>
</dbReference>
<proteinExistence type="predicted"/>
<dbReference type="Gene3D" id="2.30.180.10">
    <property type="entry name" value="FAS1 domain"/>
    <property type="match status" value="1"/>
</dbReference>
<reference evidence="2 3" key="1">
    <citation type="submission" date="2020-08" db="EMBL/GenBank/DDBJ databases">
        <title>Genomic Encyclopedia of Type Strains, Phase IV (KMG-IV): sequencing the most valuable type-strain genomes for metagenomic binning, comparative biology and taxonomic classification.</title>
        <authorList>
            <person name="Goeker M."/>
        </authorList>
    </citation>
    <scope>NUCLEOTIDE SEQUENCE [LARGE SCALE GENOMIC DNA]</scope>
    <source>
        <strain evidence="2 3">DSM 4491</strain>
    </source>
</reference>
<evidence type="ECO:0000313" key="3">
    <source>
        <dbReference type="Proteomes" id="UP000578000"/>
    </source>
</evidence>
<evidence type="ECO:0000313" key="2">
    <source>
        <dbReference type="EMBL" id="MBB6457346.1"/>
    </source>
</evidence>
<name>A0A841QFV9_9PROT</name>
<dbReference type="InterPro" id="IPR000782">
    <property type="entry name" value="FAS1_domain"/>
</dbReference>
<evidence type="ECO:0000259" key="1">
    <source>
        <dbReference type="PROSITE" id="PS50213"/>
    </source>
</evidence>
<accession>A0A841QFV9</accession>
<keyword evidence="3" id="KW-1185">Reference proteome</keyword>
<gene>
    <name evidence="2" type="ORF">HNR55_001937</name>
</gene>
<comment type="caution">
    <text evidence="2">The sequence shown here is derived from an EMBL/GenBank/DDBJ whole genome shotgun (WGS) entry which is preliminary data.</text>
</comment>
<dbReference type="Pfam" id="PF02469">
    <property type="entry name" value="Fasciclin"/>
    <property type="match status" value="1"/>
</dbReference>
<dbReference type="AlphaFoldDB" id="A0A841QFV9"/>
<dbReference type="InterPro" id="IPR036378">
    <property type="entry name" value="FAS1_dom_sf"/>
</dbReference>
<dbReference type="Proteomes" id="UP000578000">
    <property type="component" value="Unassembled WGS sequence"/>
</dbReference>
<dbReference type="EMBL" id="JACHIE010000007">
    <property type="protein sequence ID" value="MBB6457346.1"/>
    <property type="molecule type" value="Genomic_DNA"/>
</dbReference>
<sequence length="277" mass="29238">MPADLPVPFNAMTAQKAPLRTHTPRHAPYGWHGCLAAPALMLTGMVLLGGCAQSPARQDTYTTPISTCAYMMPTVSGTRTYTQGLRGASGSPTSGQSNPIDSAVAYGNPQTPAFCDRPLSDTLRSSIELADYTHLLDRTGLFPTLQQAGPFTVFALPNAALETYNTQNGGQLLDPASTSRVRNLLGYTIVTGKWPHKALRAALAAAPGHSLSLPTLSGQALPVWLDTQTEQVMVGPPHGQSSPLWVMGIPQSNGVLYFTRALVLPPAEQAAPGPNTP</sequence>